<dbReference type="SUPFAM" id="SSF161098">
    <property type="entry name" value="MetI-like"/>
    <property type="match status" value="1"/>
</dbReference>
<evidence type="ECO:0000256" key="1">
    <source>
        <dbReference type="ARBA" id="ARBA00004651"/>
    </source>
</evidence>
<comment type="caution">
    <text evidence="11">The sequence shown here is derived from an EMBL/GenBank/DDBJ whole genome shotgun (WGS) entry which is preliminary data.</text>
</comment>
<feature type="transmembrane region" description="Helical" evidence="9">
    <location>
        <begin position="278"/>
        <end position="307"/>
    </location>
</feature>
<evidence type="ECO:0000256" key="5">
    <source>
        <dbReference type="ARBA" id="ARBA00022475"/>
    </source>
</evidence>
<evidence type="ECO:0000256" key="8">
    <source>
        <dbReference type="ARBA" id="ARBA00023136"/>
    </source>
</evidence>
<evidence type="ECO:0000256" key="2">
    <source>
        <dbReference type="ARBA" id="ARBA00007069"/>
    </source>
</evidence>
<evidence type="ECO:0000256" key="3">
    <source>
        <dbReference type="ARBA" id="ARBA00016864"/>
    </source>
</evidence>
<dbReference type="CDD" id="cd06261">
    <property type="entry name" value="TM_PBP2"/>
    <property type="match status" value="1"/>
</dbReference>
<keyword evidence="6 9" id="KW-0812">Transmembrane</keyword>
<reference evidence="11" key="1">
    <citation type="journal article" date="2022" name="bioRxiv">
        <title>Thiovibrio frasassiensisgen. nov., sp. nov., an autotrophic, elemental sulfur disproportionating bacterium isolated from sulfidic karst sediment, and proposal of Thiovibrionaceae fam. nov.</title>
        <authorList>
            <person name="Aronson H."/>
            <person name="Thomas C."/>
            <person name="Bhattacharyya M."/>
            <person name="Eckstein S."/>
            <person name="Jensen S."/>
            <person name="Barco R."/>
            <person name="Macalady J."/>
            <person name="Amend J."/>
        </authorList>
    </citation>
    <scope>NUCLEOTIDE SEQUENCE</scope>
    <source>
        <strain evidence="11">RS19-109</strain>
    </source>
</reference>
<reference evidence="11" key="2">
    <citation type="submission" date="2022-10" db="EMBL/GenBank/DDBJ databases">
        <authorList>
            <person name="Aronson H.S."/>
        </authorList>
    </citation>
    <scope>NUCLEOTIDE SEQUENCE</scope>
    <source>
        <strain evidence="11">RS19-109</strain>
    </source>
</reference>
<dbReference type="AlphaFoldDB" id="A0A9X4MGY1"/>
<organism evidence="11 12">
    <name type="scientific">Thiovibrio frasassiensis</name>
    <dbReference type="NCBI Taxonomy" id="2984131"/>
    <lineage>
        <taxon>Bacteria</taxon>
        <taxon>Pseudomonadati</taxon>
        <taxon>Thermodesulfobacteriota</taxon>
        <taxon>Desulfobulbia</taxon>
        <taxon>Desulfobulbales</taxon>
        <taxon>Thiovibrionaceae</taxon>
        <taxon>Thiovibrio</taxon>
    </lineage>
</organism>
<keyword evidence="12" id="KW-1185">Reference proteome</keyword>
<keyword evidence="7 9" id="KW-1133">Transmembrane helix</keyword>
<feature type="transmembrane region" description="Helical" evidence="9">
    <location>
        <begin position="12"/>
        <end position="35"/>
    </location>
</feature>
<dbReference type="PANTHER" id="PTHR43470:SF6">
    <property type="entry name" value="PHOSPHATE TRANSPORT SYSTEM PERMEASE PROTEIN PSTA"/>
    <property type="match status" value="1"/>
</dbReference>
<dbReference type="InterPro" id="IPR035906">
    <property type="entry name" value="MetI-like_sf"/>
</dbReference>
<evidence type="ECO:0000256" key="4">
    <source>
        <dbReference type="ARBA" id="ARBA00022448"/>
    </source>
</evidence>
<dbReference type="Gene3D" id="1.10.3720.10">
    <property type="entry name" value="MetI-like"/>
    <property type="match status" value="1"/>
</dbReference>
<dbReference type="InterPro" id="IPR005672">
    <property type="entry name" value="Phosphate_PstA"/>
</dbReference>
<dbReference type="InterPro" id="IPR000515">
    <property type="entry name" value="MetI-like"/>
</dbReference>
<dbReference type="GO" id="GO:0005315">
    <property type="term" value="F:phosphate transmembrane transporter activity"/>
    <property type="evidence" value="ECO:0007669"/>
    <property type="project" value="InterPro"/>
</dbReference>
<comment type="similarity">
    <text evidence="2 9">Belongs to the binding-protein-dependent transport system permease family. CysTW subfamily.</text>
</comment>
<evidence type="ECO:0000256" key="7">
    <source>
        <dbReference type="ARBA" id="ARBA00022989"/>
    </source>
</evidence>
<gene>
    <name evidence="11" type="primary">pstA</name>
    <name evidence="11" type="ORF">OLX77_08495</name>
</gene>
<evidence type="ECO:0000313" key="12">
    <source>
        <dbReference type="Proteomes" id="UP001154240"/>
    </source>
</evidence>
<dbReference type="RefSeq" id="WP_307633163.1">
    <property type="nucleotide sequence ID" value="NZ_JAPHEH010000001.1"/>
</dbReference>
<dbReference type="Proteomes" id="UP001154240">
    <property type="component" value="Unassembled WGS sequence"/>
</dbReference>
<keyword evidence="5 9" id="KW-1003">Cell membrane</keyword>
<name>A0A9X4MGY1_9BACT</name>
<dbReference type="GO" id="GO:0035435">
    <property type="term" value="P:phosphate ion transmembrane transport"/>
    <property type="evidence" value="ECO:0007669"/>
    <property type="project" value="InterPro"/>
</dbReference>
<evidence type="ECO:0000313" key="11">
    <source>
        <dbReference type="EMBL" id="MDG4476193.1"/>
    </source>
</evidence>
<feature type="transmembrane region" description="Helical" evidence="9">
    <location>
        <begin position="327"/>
        <end position="348"/>
    </location>
</feature>
<dbReference type="GO" id="GO:0005886">
    <property type="term" value="C:plasma membrane"/>
    <property type="evidence" value="ECO:0007669"/>
    <property type="project" value="UniProtKB-SubCell"/>
</dbReference>
<protein>
    <recommendedName>
        <fullName evidence="3 9">Phosphate transport system permease protein PstA</fullName>
    </recommendedName>
</protein>
<evidence type="ECO:0000256" key="6">
    <source>
        <dbReference type="ARBA" id="ARBA00022692"/>
    </source>
</evidence>
<evidence type="ECO:0000259" key="10">
    <source>
        <dbReference type="PROSITE" id="PS50928"/>
    </source>
</evidence>
<accession>A0A9X4MGY1</accession>
<feature type="domain" description="ABC transmembrane type-1" evidence="10">
    <location>
        <begin position="282"/>
        <end position="514"/>
    </location>
</feature>
<feature type="transmembrane region" description="Helical" evidence="9">
    <location>
        <begin position="368"/>
        <end position="388"/>
    </location>
</feature>
<proteinExistence type="inferred from homology"/>
<sequence length="530" mass="58725">MNKKFWRQGEPFVWATGLALSLILFLTLLLFYVVLANGLAVFWPKKVALATLSDGRHLLGEIVQEEIIPHTEKKRLQFKIGNRDLYGLDFKWVDSSEITSLSYPENIYVLERLEFGNFYGYLSEFEVHGIAPPATGSNSLGQTIAALDSRKKEVNLLGKKIANLNRRVELIDHRLAKARYNKEENTPALAALKGEKHGLKTEFEELVSILSDKARALSTNQAIFTDANGRPQTIALVNIVRSYQPNSMSFLAKCTYYLERLRELFFDDPRESNTEGGLFPAIFGTIMLIFLMSILSFPLGVLAGIYLREYAREGWLVKMVRIAVNNLAGIPSIVYGIFGLGFFIYGIGGGIDQLFFPERLPTPTFGTGGILWTSLTLGLLTVPVVIVATEEALGSIPPGIREGSQALAATKLQTLTRILLPMASPGILTGFILAMARAAGEVAPLMITGVVKLAPALPLDGVFPYLHLDRKFMHLGFHIYDIGFQSPNVEAAKPMVYVTTLLLILIVLAMTSTAIYLRNKMRQRHSVVDV</sequence>
<dbReference type="EMBL" id="JAPHEH010000001">
    <property type="protein sequence ID" value="MDG4476193.1"/>
    <property type="molecule type" value="Genomic_DNA"/>
</dbReference>
<keyword evidence="4" id="KW-0813">Transport</keyword>
<keyword evidence="8 9" id="KW-0472">Membrane</keyword>
<dbReference type="PANTHER" id="PTHR43470">
    <property type="entry name" value="PHOSPHATE TRANSPORT SYSTEM PERMEASE PROTEIN PSTA-RELATED"/>
    <property type="match status" value="1"/>
</dbReference>
<feature type="transmembrane region" description="Helical" evidence="9">
    <location>
        <begin position="495"/>
        <end position="517"/>
    </location>
</feature>
<dbReference type="Pfam" id="PF00528">
    <property type="entry name" value="BPD_transp_1"/>
    <property type="match status" value="1"/>
</dbReference>
<comment type="subcellular location">
    <subcellularLocation>
        <location evidence="1 9">Cell membrane</location>
        <topology evidence="1 9">Multi-pass membrane protein</topology>
    </subcellularLocation>
</comment>
<dbReference type="PROSITE" id="PS50928">
    <property type="entry name" value="ABC_TM1"/>
    <property type="match status" value="1"/>
</dbReference>
<feature type="transmembrane region" description="Helical" evidence="9">
    <location>
        <begin position="418"/>
        <end position="436"/>
    </location>
</feature>
<dbReference type="NCBIfam" id="TIGR00974">
    <property type="entry name" value="3a0107s02c"/>
    <property type="match status" value="1"/>
</dbReference>
<evidence type="ECO:0000256" key="9">
    <source>
        <dbReference type="RuleBase" id="RU363043"/>
    </source>
</evidence>